<evidence type="ECO:0000256" key="2">
    <source>
        <dbReference type="ARBA" id="ARBA00022801"/>
    </source>
</evidence>
<dbReference type="PROSITE" id="PS00893">
    <property type="entry name" value="NUDIX_BOX"/>
    <property type="match status" value="1"/>
</dbReference>
<dbReference type="Pfam" id="PF00293">
    <property type="entry name" value="NUDIX"/>
    <property type="match status" value="1"/>
</dbReference>
<dbReference type="PRINTS" id="PR00502">
    <property type="entry name" value="NUDIXFAMILY"/>
</dbReference>
<reference evidence="5 6" key="1">
    <citation type="submission" date="2019-05" db="EMBL/GenBank/DDBJ databases">
        <title>We sequenced the genome of Paenibacillus hemerocallicola KCTC 33185 for further insight into its adaptation and study the phylogeny of Paenibacillus.</title>
        <authorList>
            <person name="Narsing Rao M.P."/>
        </authorList>
    </citation>
    <scope>NUCLEOTIDE SEQUENCE [LARGE SCALE GENOMIC DNA]</scope>
    <source>
        <strain evidence="5 6">KCTC 33185</strain>
    </source>
</reference>
<protein>
    <submittedName>
        <fullName evidence="5">NUDIX hydrolase</fullName>
    </submittedName>
</protein>
<comment type="cofactor">
    <cofactor evidence="1">
        <name>Mg(2+)</name>
        <dbReference type="ChEBI" id="CHEBI:18420"/>
    </cofactor>
</comment>
<evidence type="ECO:0000313" key="6">
    <source>
        <dbReference type="Proteomes" id="UP000307943"/>
    </source>
</evidence>
<dbReference type="PANTHER" id="PTHR43046:SF2">
    <property type="entry name" value="8-OXO-DGTP DIPHOSPHATASE-RELATED"/>
    <property type="match status" value="1"/>
</dbReference>
<dbReference type="GO" id="GO:0016787">
    <property type="term" value="F:hydrolase activity"/>
    <property type="evidence" value="ECO:0007669"/>
    <property type="project" value="UniProtKB-KW"/>
</dbReference>
<dbReference type="InterPro" id="IPR000086">
    <property type="entry name" value="NUDIX_hydrolase_dom"/>
</dbReference>
<dbReference type="AlphaFoldDB" id="A0A5C4TG66"/>
<sequence>MKHMLASGLVIRDGRFLMVKQNKHGRIFWNFPGGHIEQGEIPEEACIREIEEETGYRVSIEECVSASPGKHVFIARIISGNMKLEDKLLDIAWVSESEEEKWDNKTLEILEKYKAFMDNRNEQ</sequence>
<dbReference type="OrthoDB" id="9800077at2"/>
<dbReference type="SUPFAM" id="SSF55811">
    <property type="entry name" value="Nudix"/>
    <property type="match status" value="1"/>
</dbReference>
<comment type="similarity">
    <text evidence="3">Belongs to the Nudix hydrolase family.</text>
</comment>
<evidence type="ECO:0000259" key="4">
    <source>
        <dbReference type="PROSITE" id="PS51462"/>
    </source>
</evidence>
<dbReference type="Gene3D" id="3.90.79.10">
    <property type="entry name" value="Nucleoside Triphosphate Pyrophosphohydrolase"/>
    <property type="match status" value="1"/>
</dbReference>
<evidence type="ECO:0000313" key="5">
    <source>
        <dbReference type="EMBL" id="TNJ68124.1"/>
    </source>
</evidence>
<dbReference type="InterPro" id="IPR020084">
    <property type="entry name" value="NUDIX_hydrolase_CS"/>
</dbReference>
<dbReference type="PROSITE" id="PS51462">
    <property type="entry name" value="NUDIX"/>
    <property type="match status" value="1"/>
</dbReference>
<evidence type="ECO:0000256" key="1">
    <source>
        <dbReference type="ARBA" id="ARBA00001946"/>
    </source>
</evidence>
<gene>
    <name evidence="5" type="ORF">FE784_00205</name>
</gene>
<keyword evidence="6" id="KW-1185">Reference proteome</keyword>
<dbReference type="Proteomes" id="UP000307943">
    <property type="component" value="Unassembled WGS sequence"/>
</dbReference>
<organism evidence="5 6">
    <name type="scientific">Paenibacillus hemerocallicola</name>
    <dbReference type="NCBI Taxonomy" id="1172614"/>
    <lineage>
        <taxon>Bacteria</taxon>
        <taxon>Bacillati</taxon>
        <taxon>Bacillota</taxon>
        <taxon>Bacilli</taxon>
        <taxon>Bacillales</taxon>
        <taxon>Paenibacillaceae</taxon>
        <taxon>Paenibacillus</taxon>
    </lineage>
</organism>
<accession>A0A5C4TG66</accession>
<dbReference type="EMBL" id="VDCQ01000001">
    <property type="protein sequence ID" value="TNJ68124.1"/>
    <property type="molecule type" value="Genomic_DNA"/>
</dbReference>
<evidence type="ECO:0000256" key="3">
    <source>
        <dbReference type="RuleBase" id="RU003476"/>
    </source>
</evidence>
<feature type="domain" description="Nudix hydrolase" evidence="4">
    <location>
        <begin position="1"/>
        <end position="118"/>
    </location>
</feature>
<keyword evidence="2 3" id="KW-0378">Hydrolase</keyword>
<dbReference type="PANTHER" id="PTHR43046">
    <property type="entry name" value="GDP-MANNOSE MANNOSYL HYDROLASE"/>
    <property type="match status" value="1"/>
</dbReference>
<dbReference type="InterPro" id="IPR020476">
    <property type="entry name" value="Nudix_hydrolase"/>
</dbReference>
<dbReference type="InterPro" id="IPR015797">
    <property type="entry name" value="NUDIX_hydrolase-like_dom_sf"/>
</dbReference>
<comment type="caution">
    <text evidence="5">The sequence shown here is derived from an EMBL/GenBank/DDBJ whole genome shotgun (WGS) entry which is preliminary data.</text>
</comment>
<dbReference type="CDD" id="cd02883">
    <property type="entry name" value="NUDIX_Hydrolase"/>
    <property type="match status" value="1"/>
</dbReference>
<proteinExistence type="inferred from homology"/>
<name>A0A5C4TG66_9BACL</name>